<evidence type="ECO:0000313" key="3">
    <source>
        <dbReference type="EMBL" id="QUC22959.1"/>
    </source>
</evidence>
<organism evidence="3 4">
    <name type="scientific">Ustilaginoidea virens</name>
    <name type="common">Rice false smut fungus</name>
    <name type="synonym">Villosiclava virens</name>
    <dbReference type="NCBI Taxonomy" id="1159556"/>
    <lineage>
        <taxon>Eukaryota</taxon>
        <taxon>Fungi</taxon>
        <taxon>Dikarya</taxon>
        <taxon>Ascomycota</taxon>
        <taxon>Pezizomycotina</taxon>
        <taxon>Sordariomycetes</taxon>
        <taxon>Hypocreomycetidae</taxon>
        <taxon>Hypocreales</taxon>
        <taxon>Clavicipitaceae</taxon>
        <taxon>Ustilaginoidea</taxon>
    </lineage>
</organism>
<evidence type="ECO:0000256" key="1">
    <source>
        <dbReference type="SAM" id="MobiDB-lite"/>
    </source>
</evidence>
<dbReference type="GeneID" id="66067977"/>
<feature type="region of interest" description="Disordered" evidence="1">
    <location>
        <begin position="310"/>
        <end position="332"/>
    </location>
</feature>
<dbReference type="AlphaFoldDB" id="A0A8E5HWN7"/>
<feature type="domain" description="Retrovirus-related Pol polyprotein from transposon TNT 1-94-like beta-barrel" evidence="2">
    <location>
        <begin position="451"/>
        <end position="528"/>
    </location>
</feature>
<keyword evidence="4" id="KW-1185">Reference proteome</keyword>
<accession>A0A8E5HWN7</accession>
<name>A0A8E5HWN7_USTVR</name>
<feature type="region of interest" description="Disordered" evidence="1">
    <location>
        <begin position="67"/>
        <end position="92"/>
    </location>
</feature>
<proteinExistence type="predicted"/>
<dbReference type="Proteomes" id="UP000027002">
    <property type="component" value="Chromosome 6"/>
</dbReference>
<dbReference type="InterPro" id="IPR054722">
    <property type="entry name" value="PolX-like_BBD"/>
</dbReference>
<evidence type="ECO:0000313" key="4">
    <source>
        <dbReference type="Proteomes" id="UP000027002"/>
    </source>
</evidence>
<feature type="compositionally biased region" description="Low complexity" evidence="1">
    <location>
        <begin position="82"/>
        <end position="92"/>
    </location>
</feature>
<protein>
    <recommendedName>
        <fullName evidence="2">Retrovirus-related Pol polyprotein from transposon TNT 1-94-like beta-barrel domain-containing protein</fullName>
    </recommendedName>
</protein>
<dbReference type="PANTHER" id="PTHR47592:SF27">
    <property type="entry name" value="OS08G0421700 PROTEIN"/>
    <property type="match status" value="1"/>
</dbReference>
<dbReference type="KEGG" id="uvi:66067977"/>
<dbReference type="RefSeq" id="XP_043000632.1">
    <property type="nucleotide sequence ID" value="XM_043144697.1"/>
</dbReference>
<dbReference type="Pfam" id="PF22936">
    <property type="entry name" value="Pol_BBD"/>
    <property type="match status" value="1"/>
</dbReference>
<dbReference type="EMBL" id="CP072758">
    <property type="protein sequence ID" value="QUC22959.1"/>
    <property type="molecule type" value="Genomic_DNA"/>
</dbReference>
<gene>
    <name evidence="3" type="ORF">UV8b_07200</name>
</gene>
<evidence type="ECO:0000259" key="2">
    <source>
        <dbReference type="Pfam" id="PF22936"/>
    </source>
</evidence>
<dbReference type="PANTHER" id="PTHR47592">
    <property type="entry name" value="PBF68 PROTEIN"/>
    <property type="match status" value="1"/>
</dbReference>
<reference evidence="3" key="1">
    <citation type="submission" date="2020-03" db="EMBL/GenBank/DDBJ databases">
        <title>A mixture of massive structural variations and highly conserved coding sequences in Ustilaginoidea virens genome.</title>
        <authorList>
            <person name="Zhang K."/>
            <person name="Zhao Z."/>
            <person name="Zhang Z."/>
            <person name="Li Y."/>
            <person name="Hsiang T."/>
            <person name="Sun W."/>
        </authorList>
    </citation>
    <scope>NUCLEOTIDE SEQUENCE</scope>
    <source>
        <strain evidence="3">UV-8b</strain>
    </source>
</reference>
<dbReference type="OrthoDB" id="4851468at2759"/>
<sequence>MGADTVDYNKPAYILTSRYEWDIWYNYIRSEAQARKIWDFIDPDQAVILNKPEDVALQRYRPIPVPSSVSISEETPTEGGPSSNTRAASASRAISTATRSYSQLDQQPEDPNNFFKRRQVPDGLGLNEWVTYVNALSRNDRHDYTELERALSKYIEWFNTTLGPEFQQITAMRSMIRDKLRILVERVQPVKTAITEHIIQRFLQVMERNLNKYNVLEWLSEVLTIYDRLEQNSSILLAGNEPANILAKALSQKYPSIQDDIDREIIRAEKLGQYIDFREIIKDARQQVELQEKRNINNKGKHTAFAVKGKPSLKAAAGPGDNTGTASASALKEPSSELKPCKYCELSHIKKKGAHYKSCWALTPSLAPEKFRLKIRKETKKAAIEKMKQESKEVQAAFKAFQDQQKEDDDDDNNNSTKSKGKEKDKRAYTAEAFSAGSFSNESPTSRACIIVNSGATAHIFNDEKWFLHIDDAIDQHIRGISGTTKVQGVGTVRIVLEDGQIVTFADVLYVPGIFVNILSELLMKKKGLYWNTETDRIYHRQGKKQENIFQIRRIEEKPCILYQAGGNDVPVSEFLTRARNFEEPDE</sequence>
<feature type="region of interest" description="Disordered" evidence="1">
    <location>
        <begin position="402"/>
        <end position="425"/>
    </location>
</feature>